<protein>
    <recommendedName>
        <fullName evidence="3">DUF6542 domain-containing protein</fullName>
    </recommendedName>
</protein>
<dbReference type="Pfam" id="PF20177">
    <property type="entry name" value="DUF6542"/>
    <property type="match status" value="1"/>
</dbReference>
<evidence type="ECO:0000313" key="4">
    <source>
        <dbReference type="EMBL" id="GAA0354851.1"/>
    </source>
</evidence>
<name>A0ABP3GTZ2_9ACTN</name>
<dbReference type="Proteomes" id="UP001500063">
    <property type="component" value="Unassembled WGS sequence"/>
</dbReference>
<feature type="compositionally biased region" description="Basic and acidic residues" evidence="1">
    <location>
        <begin position="1"/>
        <end position="15"/>
    </location>
</feature>
<dbReference type="RefSeq" id="WP_301889718.1">
    <property type="nucleotide sequence ID" value="NZ_BAAABW010000018.1"/>
</dbReference>
<keyword evidence="2" id="KW-1133">Transmembrane helix</keyword>
<feature type="transmembrane region" description="Helical" evidence="2">
    <location>
        <begin position="140"/>
        <end position="161"/>
    </location>
</feature>
<keyword evidence="2" id="KW-0472">Membrane</keyword>
<comment type="caution">
    <text evidence="4">The sequence shown here is derived from an EMBL/GenBank/DDBJ whole genome shotgun (WGS) entry which is preliminary data.</text>
</comment>
<dbReference type="InterPro" id="IPR046672">
    <property type="entry name" value="DUF6542"/>
</dbReference>
<evidence type="ECO:0000259" key="3">
    <source>
        <dbReference type="Pfam" id="PF20177"/>
    </source>
</evidence>
<feature type="transmembrane region" description="Helical" evidence="2">
    <location>
        <begin position="100"/>
        <end position="120"/>
    </location>
</feature>
<feature type="transmembrane region" description="Helical" evidence="2">
    <location>
        <begin position="51"/>
        <end position="68"/>
    </location>
</feature>
<keyword evidence="2" id="KW-0812">Transmembrane</keyword>
<evidence type="ECO:0000256" key="2">
    <source>
        <dbReference type="SAM" id="Phobius"/>
    </source>
</evidence>
<evidence type="ECO:0000313" key="5">
    <source>
        <dbReference type="Proteomes" id="UP001500063"/>
    </source>
</evidence>
<keyword evidence="5" id="KW-1185">Reference proteome</keyword>
<organism evidence="4 5">
    <name type="scientific">Streptomyces blastmyceticus</name>
    <dbReference type="NCBI Taxonomy" id="68180"/>
    <lineage>
        <taxon>Bacteria</taxon>
        <taxon>Bacillati</taxon>
        <taxon>Actinomycetota</taxon>
        <taxon>Actinomycetes</taxon>
        <taxon>Kitasatosporales</taxon>
        <taxon>Streptomycetaceae</taxon>
        <taxon>Streptomyces</taxon>
    </lineage>
</organism>
<reference evidence="5" key="1">
    <citation type="journal article" date="2019" name="Int. J. Syst. Evol. Microbiol.">
        <title>The Global Catalogue of Microorganisms (GCM) 10K type strain sequencing project: providing services to taxonomists for standard genome sequencing and annotation.</title>
        <authorList>
            <consortium name="The Broad Institute Genomics Platform"/>
            <consortium name="The Broad Institute Genome Sequencing Center for Infectious Disease"/>
            <person name="Wu L."/>
            <person name="Ma J."/>
        </authorList>
    </citation>
    <scope>NUCLEOTIDE SEQUENCE [LARGE SCALE GENOMIC DNA]</scope>
    <source>
        <strain evidence="5">JCM 4565</strain>
    </source>
</reference>
<sequence>MAGRRTETLGEEAGRRGGRSRTAPHASARVPDPRSARTPARNTRARTRDSRPLLLGAGALLVVGAVADEARGTGLGWVFALAAAASAVLAALACSHGLTWWAFALPPWAIAVVGLTAQLLADSSAKGGNTATTMTTALHWAIDTFPAMAAAETSALAVLIFRTVRSRRYRRAVHA</sequence>
<evidence type="ECO:0000256" key="1">
    <source>
        <dbReference type="SAM" id="MobiDB-lite"/>
    </source>
</evidence>
<proteinExistence type="predicted"/>
<accession>A0ABP3GTZ2</accession>
<feature type="transmembrane region" description="Helical" evidence="2">
    <location>
        <begin position="74"/>
        <end position="93"/>
    </location>
</feature>
<dbReference type="EMBL" id="BAAABW010000018">
    <property type="protein sequence ID" value="GAA0354851.1"/>
    <property type="molecule type" value="Genomic_DNA"/>
</dbReference>
<feature type="region of interest" description="Disordered" evidence="1">
    <location>
        <begin position="1"/>
        <end position="48"/>
    </location>
</feature>
<gene>
    <name evidence="4" type="ORF">GCM10010319_35010</name>
</gene>
<feature type="domain" description="DUF6542" evidence="3">
    <location>
        <begin position="58"/>
        <end position="168"/>
    </location>
</feature>